<dbReference type="PROSITE" id="PS51257">
    <property type="entry name" value="PROKAR_LIPOPROTEIN"/>
    <property type="match status" value="1"/>
</dbReference>
<dbReference type="SUPFAM" id="SSF54534">
    <property type="entry name" value="FKBP-like"/>
    <property type="match status" value="1"/>
</dbReference>
<dbReference type="InterPro" id="IPR050245">
    <property type="entry name" value="PrsA_foldase"/>
</dbReference>
<evidence type="ECO:0000256" key="5">
    <source>
        <dbReference type="ARBA" id="ARBA00023235"/>
    </source>
</evidence>
<gene>
    <name evidence="8" type="ORF">H6A19_09215</name>
</gene>
<dbReference type="EMBL" id="JACJLL010000049">
    <property type="protein sequence ID" value="MBM6819510.1"/>
    <property type="molecule type" value="Genomic_DNA"/>
</dbReference>
<dbReference type="RefSeq" id="WP_195963905.1">
    <property type="nucleotide sequence ID" value="NZ_JACJLL010000049.1"/>
</dbReference>
<evidence type="ECO:0000313" key="8">
    <source>
        <dbReference type="EMBL" id="MBM6819510.1"/>
    </source>
</evidence>
<dbReference type="Gene3D" id="1.10.4030.10">
    <property type="entry name" value="Porin chaperone SurA, peptide-binding domain"/>
    <property type="match status" value="2"/>
</dbReference>
<evidence type="ECO:0000256" key="2">
    <source>
        <dbReference type="ARBA" id="ARBA00013194"/>
    </source>
</evidence>
<reference evidence="8 9" key="1">
    <citation type="journal article" date="2021" name="Sci. Rep.">
        <title>The distribution of antibiotic resistance genes in chicken gut microbiota commensals.</title>
        <authorList>
            <person name="Juricova H."/>
            <person name="Matiasovicova J."/>
            <person name="Kubasova T."/>
            <person name="Cejkova D."/>
            <person name="Rychlik I."/>
        </authorList>
    </citation>
    <scope>NUCLEOTIDE SEQUENCE [LARGE SCALE GENOMIC DNA]</scope>
    <source>
        <strain evidence="8 9">An435</strain>
    </source>
</reference>
<dbReference type="GO" id="GO:0003755">
    <property type="term" value="F:peptidyl-prolyl cis-trans isomerase activity"/>
    <property type="evidence" value="ECO:0007669"/>
    <property type="project" value="UniProtKB-EC"/>
</dbReference>
<name>A0ABS2FG22_9CLOT</name>
<proteinExistence type="predicted"/>
<dbReference type="InterPro" id="IPR027304">
    <property type="entry name" value="Trigger_fact/SurA_dom_sf"/>
</dbReference>
<sequence length="337" mass="37991">MRKIKNIVVAAAITTMAFSITGCKMIEKTPEAIQKTVLAKVGDEKITMADVNSELQADIDYLIETYGEDYENNIDDSLKEQLKTVRTQVLEQLVDDKVLITKGTELGYMPSDDELATAIEEEKAKFVEAYGGEDGLKEALEYYGMSDEKFNSFVENMVKTEKVKEAMIKDVTVSDEEVEQYYNDNIDEYTVKAGANAKHILFETEEEAQDAKNKIDSGETTFEDLYSQYTSNASSGTKPLSEDLGYVENDQEGYDTDFLAGFKTLKEGEVSAPVKSSFGYHIIKVEGVQTEEKVTSLDDVKDTIKSTLLSEKQEETYNSTLEEWKKELNVKLYEDRL</sequence>
<protein>
    <recommendedName>
        <fullName evidence="2">peptidylprolyl isomerase</fullName>
        <ecNumber evidence="2">5.2.1.8</ecNumber>
    </recommendedName>
</protein>
<dbReference type="NCBIfam" id="NF000809">
    <property type="entry name" value="PRK00059.1"/>
    <property type="match status" value="1"/>
</dbReference>
<evidence type="ECO:0000256" key="4">
    <source>
        <dbReference type="ARBA" id="ARBA00023110"/>
    </source>
</evidence>
<dbReference type="Proteomes" id="UP000767334">
    <property type="component" value="Unassembled WGS sequence"/>
</dbReference>
<dbReference type="PANTHER" id="PTHR47245">
    <property type="entry name" value="PEPTIDYLPROLYL ISOMERASE"/>
    <property type="match status" value="1"/>
</dbReference>
<evidence type="ECO:0000313" key="9">
    <source>
        <dbReference type="Proteomes" id="UP000767334"/>
    </source>
</evidence>
<comment type="caution">
    <text evidence="8">The sequence shown here is derived from an EMBL/GenBank/DDBJ whole genome shotgun (WGS) entry which is preliminary data.</text>
</comment>
<organism evidence="8 9">
    <name type="scientific">Clostridium saudiense</name>
    <dbReference type="NCBI Taxonomy" id="1414720"/>
    <lineage>
        <taxon>Bacteria</taxon>
        <taxon>Bacillati</taxon>
        <taxon>Bacillota</taxon>
        <taxon>Clostridia</taxon>
        <taxon>Eubacteriales</taxon>
        <taxon>Clostridiaceae</taxon>
        <taxon>Clostridium</taxon>
    </lineage>
</organism>
<dbReference type="InterPro" id="IPR000297">
    <property type="entry name" value="PPIase_PpiC"/>
</dbReference>
<dbReference type="Pfam" id="PF13145">
    <property type="entry name" value="Rotamase_2"/>
    <property type="match status" value="1"/>
</dbReference>
<evidence type="ECO:0000256" key="3">
    <source>
        <dbReference type="ARBA" id="ARBA00022729"/>
    </source>
</evidence>
<evidence type="ECO:0000256" key="6">
    <source>
        <dbReference type="PROSITE-ProRule" id="PRU00278"/>
    </source>
</evidence>
<keyword evidence="5 6" id="KW-0413">Isomerase</keyword>
<dbReference type="Pfam" id="PF13624">
    <property type="entry name" value="SurA_N_3"/>
    <property type="match status" value="1"/>
</dbReference>
<accession>A0ABS2FG22</accession>
<dbReference type="PROSITE" id="PS50198">
    <property type="entry name" value="PPIC_PPIASE_2"/>
    <property type="match status" value="1"/>
</dbReference>
<keyword evidence="9" id="KW-1185">Reference proteome</keyword>
<comment type="catalytic activity">
    <reaction evidence="1">
        <text>[protein]-peptidylproline (omega=180) = [protein]-peptidylproline (omega=0)</text>
        <dbReference type="Rhea" id="RHEA:16237"/>
        <dbReference type="Rhea" id="RHEA-COMP:10747"/>
        <dbReference type="Rhea" id="RHEA-COMP:10748"/>
        <dbReference type="ChEBI" id="CHEBI:83833"/>
        <dbReference type="ChEBI" id="CHEBI:83834"/>
        <dbReference type="EC" id="5.2.1.8"/>
    </reaction>
</comment>
<feature type="domain" description="PpiC" evidence="7">
    <location>
        <begin position="192"/>
        <end position="287"/>
    </location>
</feature>
<evidence type="ECO:0000259" key="7">
    <source>
        <dbReference type="PROSITE" id="PS50198"/>
    </source>
</evidence>
<dbReference type="EC" id="5.2.1.8" evidence="2"/>
<keyword evidence="3" id="KW-0732">Signal</keyword>
<dbReference type="PANTHER" id="PTHR47245:SF1">
    <property type="entry name" value="FOLDASE PROTEIN PRSA"/>
    <property type="match status" value="1"/>
</dbReference>
<dbReference type="Gene3D" id="3.10.50.40">
    <property type="match status" value="1"/>
</dbReference>
<evidence type="ECO:0000256" key="1">
    <source>
        <dbReference type="ARBA" id="ARBA00000971"/>
    </source>
</evidence>
<dbReference type="InterPro" id="IPR046357">
    <property type="entry name" value="PPIase_dom_sf"/>
</dbReference>
<dbReference type="SUPFAM" id="SSF109998">
    <property type="entry name" value="Triger factor/SurA peptide-binding domain-like"/>
    <property type="match status" value="1"/>
</dbReference>
<keyword evidence="4 6" id="KW-0697">Rotamase</keyword>